<dbReference type="GO" id="GO:0006826">
    <property type="term" value="P:iron ion transport"/>
    <property type="evidence" value="ECO:0007669"/>
    <property type="project" value="UniProtKB-KW"/>
</dbReference>
<keyword evidence="9 11" id="KW-0472">Membrane</keyword>
<comment type="similarity">
    <text evidence="11 12">Belongs to the TonB-dependent receptor family.</text>
</comment>
<evidence type="ECO:0000256" key="7">
    <source>
        <dbReference type="ARBA" id="ARBA00023065"/>
    </source>
</evidence>
<evidence type="ECO:0000256" key="3">
    <source>
        <dbReference type="ARBA" id="ARBA00022452"/>
    </source>
</evidence>
<evidence type="ECO:0000256" key="11">
    <source>
        <dbReference type="PROSITE-ProRule" id="PRU01360"/>
    </source>
</evidence>
<gene>
    <name evidence="15" type="ORF">COO09_13695</name>
</gene>
<evidence type="ECO:0000256" key="10">
    <source>
        <dbReference type="ARBA" id="ARBA00023237"/>
    </source>
</evidence>
<dbReference type="OrthoDB" id="7192131at2"/>
<keyword evidence="8 12" id="KW-0798">TonB box</keyword>
<keyword evidence="3 11" id="KW-1134">Transmembrane beta strand</keyword>
<keyword evidence="4" id="KW-0410">Iron transport</keyword>
<dbReference type="GO" id="GO:0009279">
    <property type="term" value="C:cell outer membrane"/>
    <property type="evidence" value="ECO:0007669"/>
    <property type="project" value="UniProtKB-SubCell"/>
</dbReference>
<dbReference type="InterPro" id="IPR012910">
    <property type="entry name" value="Plug_dom"/>
</dbReference>
<evidence type="ECO:0000256" key="4">
    <source>
        <dbReference type="ARBA" id="ARBA00022496"/>
    </source>
</evidence>
<organism evidence="15 16">
    <name type="scientific">Rhizorhabdus dicambivorans</name>
    <dbReference type="NCBI Taxonomy" id="1850238"/>
    <lineage>
        <taxon>Bacteria</taxon>
        <taxon>Pseudomonadati</taxon>
        <taxon>Pseudomonadota</taxon>
        <taxon>Alphaproteobacteria</taxon>
        <taxon>Sphingomonadales</taxon>
        <taxon>Sphingomonadaceae</taxon>
        <taxon>Rhizorhabdus</taxon>
    </lineage>
</organism>
<evidence type="ECO:0000256" key="5">
    <source>
        <dbReference type="ARBA" id="ARBA00022692"/>
    </source>
</evidence>
<evidence type="ECO:0000259" key="14">
    <source>
        <dbReference type="Pfam" id="PF07715"/>
    </source>
</evidence>
<name>A0A2A4FVT1_9SPHN</name>
<accession>A0A2A4FVT1</accession>
<keyword evidence="15" id="KW-0675">Receptor</keyword>
<keyword evidence="2 11" id="KW-0813">Transport</keyword>
<dbReference type="InterPro" id="IPR036942">
    <property type="entry name" value="Beta-barrel_TonB_sf"/>
</dbReference>
<evidence type="ECO:0000256" key="1">
    <source>
        <dbReference type="ARBA" id="ARBA00004571"/>
    </source>
</evidence>
<evidence type="ECO:0000256" key="8">
    <source>
        <dbReference type="ARBA" id="ARBA00023077"/>
    </source>
</evidence>
<dbReference type="AlphaFoldDB" id="A0A2A4FVT1"/>
<protein>
    <submittedName>
        <fullName evidence="15">TonB-dependent receptor</fullName>
    </submittedName>
</protein>
<dbReference type="PROSITE" id="PS52016">
    <property type="entry name" value="TONB_DEPENDENT_REC_3"/>
    <property type="match status" value="1"/>
</dbReference>
<dbReference type="KEGG" id="rdi:CMV14_19360"/>
<dbReference type="CDD" id="cd01347">
    <property type="entry name" value="ligand_gated_channel"/>
    <property type="match status" value="1"/>
</dbReference>
<dbReference type="Pfam" id="PF07715">
    <property type="entry name" value="Plug"/>
    <property type="match status" value="1"/>
</dbReference>
<dbReference type="PANTHER" id="PTHR32552:SF81">
    <property type="entry name" value="TONB-DEPENDENT OUTER MEMBRANE RECEPTOR"/>
    <property type="match status" value="1"/>
</dbReference>
<dbReference type="Proteomes" id="UP000218934">
    <property type="component" value="Unassembled WGS sequence"/>
</dbReference>
<comment type="subcellular location">
    <subcellularLocation>
        <location evidence="1 11">Cell outer membrane</location>
        <topology evidence="1 11">Multi-pass membrane protein</topology>
    </subcellularLocation>
</comment>
<dbReference type="InterPro" id="IPR000531">
    <property type="entry name" value="Beta-barrel_TonB"/>
</dbReference>
<proteinExistence type="inferred from homology"/>
<feature type="domain" description="TonB-dependent receptor plug" evidence="14">
    <location>
        <begin position="71"/>
        <end position="178"/>
    </location>
</feature>
<dbReference type="Pfam" id="PF00593">
    <property type="entry name" value="TonB_dep_Rec_b-barrel"/>
    <property type="match status" value="1"/>
</dbReference>
<reference evidence="15 16" key="1">
    <citation type="submission" date="2017-09" db="EMBL/GenBank/DDBJ databases">
        <title>The Catabolism of 3,6-Dichlorosalicylic acid is Initiated by the Cytochrome P450 Monooxygenase DsmABC in Rhizorhabdus dicambivorans Ndbn-20.</title>
        <authorList>
            <person name="Na L."/>
        </authorList>
    </citation>
    <scope>NUCLEOTIDE SEQUENCE [LARGE SCALE GENOMIC DNA]</scope>
    <source>
        <strain evidence="15 16">Ndbn-20m</strain>
    </source>
</reference>
<keyword evidence="10 11" id="KW-0998">Cell outer membrane</keyword>
<sequence length="769" mass="82917">MIKSRKSACSREDAAVKKVYQKAFVSAGTLALALAGRPAVAQSVAGETSATAAETGVADIIVTARKRSERLQDVPVAITAISNDAFAARSSPNIKDVSKISPGLFYRGHDVAKPSLYIRGIGTRGFTGEADPSIGTFIDGVYIGRFGSQVQDLDNVERVEVLKGPQGTLFGRNTIGGALNIVTTAPTDSFRARIKGSYGFNQEFGGEQFTIGASVSGPIGDGVRGLVSVSHSESDGPAKVVNSGQHANGGGRTTLRARLAWDMTDRLTFDLNGDYYRTNGASTVFRSNSVGGRRPNVLGARAGLIIPPTPTNPYLVYGGPDQGLQQLHGGGVGLTASYSGDDIDFTSISAYRGSYANLGNDVDGTVFFIQENPYKEKARQFSQEVRFSSKRDGELSMGGRLDWTVGAFFFDERSTQHNYLRFGTDFASVALPAPTGTGGVPIFSDAGARVRTRSYAAFGTVGFKISDSLKLEAGLRYTHDRKRDTISNFTSAPGIYSSNFGLELGKSWSSVDPSLTLSYNVSRDILTYVSYSTGFKSGTFQVLPSTLLVASQIANPERIKAFQGGVKSDLFDRKLRFNLAGFYYRYRDIQVQRTTLIPGSTTQTVTSVTNGALSKIYGFEAEGQLVASSNLRFDYGYSFLHAKYADYLFRPGISFTGNYLPRAPKHTANVGAVLDVPTSFGKITARASGNYVASYFFESSNSDAGVREPSHFTADASVDLVTGPYSAGVFVRNLTGERQRNNVLNIAPFRLLETWDYRRVIGIRAAMSW</sequence>
<keyword evidence="16" id="KW-1185">Reference proteome</keyword>
<comment type="caution">
    <text evidence="15">The sequence shown here is derived from an EMBL/GenBank/DDBJ whole genome shotgun (WGS) entry which is preliminary data.</text>
</comment>
<feature type="domain" description="TonB-dependent receptor-like beta-barrel" evidence="13">
    <location>
        <begin position="317"/>
        <end position="734"/>
    </location>
</feature>
<dbReference type="EMBL" id="NWUF01000012">
    <property type="protein sequence ID" value="PCE41804.1"/>
    <property type="molecule type" value="Genomic_DNA"/>
</dbReference>
<evidence type="ECO:0000313" key="16">
    <source>
        <dbReference type="Proteomes" id="UP000218934"/>
    </source>
</evidence>
<evidence type="ECO:0000256" key="12">
    <source>
        <dbReference type="RuleBase" id="RU003357"/>
    </source>
</evidence>
<dbReference type="PANTHER" id="PTHR32552">
    <property type="entry name" value="FERRICHROME IRON RECEPTOR-RELATED"/>
    <property type="match status" value="1"/>
</dbReference>
<dbReference type="Gene3D" id="2.40.170.20">
    <property type="entry name" value="TonB-dependent receptor, beta-barrel domain"/>
    <property type="match status" value="1"/>
</dbReference>
<evidence type="ECO:0000256" key="6">
    <source>
        <dbReference type="ARBA" id="ARBA00023004"/>
    </source>
</evidence>
<evidence type="ECO:0000313" key="15">
    <source>
        <dbReference type="EMBL" id="PCE41804.1"/>
    </source>
</evidence>
<keyword evidence="7" id="KW-0406">Ion transport</keyword>
<keyword evidence="6" id="KW-0408">Iron</keyword>
<dbReference type="SUPFAM" id="SSF56935">
    <property type="entry name" value="Porins"/>
    <property type="match status" value="1"/>
</dbReference>
<keyword evidence="5 11" id="KW-0812">Transmembrane</keyword>
<evidence type="ECO:0000256" key="9">
    <source>
        <dbReference type="ARBA" id="ARBA00023136"/>
    </source>
</evidence>
<dbReference type="InterPro" id="IPR039426">
    <property type="entry name" value="TonB-dep_rcpt-like"/>
</dbReference>
<evidence type="ECO:0000256" key="2">
    <source>
        <dbReference type="ARBA" id="ARBA00022448"/>
    </source>
</evidence>
<evidence type="ECO:0000259" key="13">
    <source>
        <dbReference type="Pfam" id="PF00593"/>
    </source>
</evidence>